<sequence>MENSTSMTIRTGENAYSITSLPHVFQHYSLQEYIKELTLKGSLLNDCTNIGLSNLRSWKNRIEAKALIPHPITSLPHVPRCLQLIPADTGHPGRSKPSHFPLSLRLYNRVDLLVTVDKKITYLEWILVKPTEAQNAISHSKEWNITENISSIMTSCAGKEKQMNQVWQHRGTLNRNVDFSYKKLPPLSERIYCDTHYLYLFHAYAKHLQHFLSDGVCMEDTHSTARKQYLPFLCLESYLEPVDEAMMQSCIPCSASHSRLVKDDNRDKASRVVHRSAILVPHMERRINFGMQVKQSFSKLVREEQKSRVRLLEKDQMRKAR</sequence>
<evidence type="ECO:0000313" key="1">
    <source>
        <dbReference type="EnsemblPlants" id="Solyc02g064802.1.1"/>
    </source>
</evidence>
<protein>
    <submittedName>
        <fullName evidence="1">Uncharacterized protein</fullName>
    </submittedName>
</protein>
<evidence type="ECO:0000313" key="2">
    <source>
        <dbReference type="Proteomes" id="UP000004994"/>
    </source>
</evidence>
<proteinExistence type="predicted"/>
<keyword evidence="2" id="KW-1185">Reference proteome</keyword>
<name>A0A3Q7EZF7_SOLLC</name>
<reference evidence="1" key="1">
    <citation type="journal article" date="2012" name="Nature">
        <title>The tomato genome sequence provides insights into fleshy fruit evolution.</title>
        <authorList>
            <consortium name="Tomato Genome Consortium"/>
        </authorList>
    </citation>
    <scope>NUCLEOTIDE SEQUENCE [LARGE SCALE GENOMIC DNA]</scope>
    <source>
        <strain evidence="1">cv. Heinz 1706</strain>
    </source>
</reference>
<organism evidence="1">
    <name type="scientific">Solanum lycopersicum</name>
    <name type="common">Tomato</name>
    <name type="synonym">Lycopersicon esculentum</name>
    <dbReference type="NCBI Taxonomy" id="4081"/>
    <lineage>
        <taxon>Eukaryota</taxon>
        <taxon>Viridiplantae</taxon>
        <taxon>Streptophyta</taxon>
        <taxon>Embryophyta</taxon>
        <taxon>Tracheophyta</taxon>
        <taxon>Spermatophyta</taxon>
        <taxon>Magnoliopsida</taxon>
        <taxon>eudicotyledons</taxon>
        <taxon>Gunneridae</taxon>
        <taxon>Pentapetalae</taxon>
        <taxon>asterids</taxon>
        <taxon>lamiids</taxon>
        <taxon>Solanales</taxon>
        <taxon>Solanaceae</taxon>
        <taxon>Solanoideae</taxon>
        <taxon>Solaneae</taxon>
        <taxon>Solanum</taxon>
        <taxon>Solanum subgen. Lycopersicon</taxon>
    </lineage>
</organism>
<dbReference type="Proteomes" id="UP000004994">
    <property type="component" value="Chromosome 2"/>
</dbReference>
<dbReference type="EnsemblPlants" id="Solyc02g064802.1.1">
    <property type="protein sequence ID" value="Solyc02g064802.1.1"/>
    <property type="gene ID" value="Solyc02g064802.1"/>
</dbReference>
<reference evidence="1" key="2">
    <citation type="submission" date="2019-01" db="UniProtKB">
        <authorList>
            <consortium name="EnsemblPlants"/>
        </authorList>
    </citation>
    <scope>IDENTIFICATION</scope>
    <source>
        <strain evidence="1">cv. Heinz 1706</strain>
    </source>
</reference>
<dbReference type="Gramene" id="Solyc02g064802.1.1">
    <property type="protein sequence ID" value="Solyc02g064802.1.1"/>
    <property type="gene ID" value="Solyc02g064802.1"/>
</dbReference>
<dbReference type="InParanoid" id="A0A3Q7EZF7"/>
<dbReference type="AlphaFoldDB" id="A0A3Q7EZF7"/>
<accession>A0A3Q7EZF7</accession>